<comment type="subcellular location">
    <subcellularLocation>
        <location evidence="3">Nucleus</location>
        <location evidence="3">PML body</location>
    </subcellularLocation>
</comment>
<dbReference type="EMBL" id="JAPUFD010000007">
    <property type="protein sequence ID" value="MDI1488279.1"/>
    <property type="molecule type" value="Genomic_DNA"/>
</dbReference>
<dbReference type="PANTHER" id="PTHR15822:SF4">
    <property type="entry name" value="TYROSYL-DNA PHOSPHODIESTERASE 2"/>
    <property type="match status" value="1"/>
</dbReference>
<keyword evidence="10" id="KW-0539">Nucleus</keyword>
<keyword evidence="5" id="KW-0479">Metal-binding</keyword>
<keyword evidence="9" id="KW-0234">DNA repair</keyword>
<evidence type="ECO:0000313" key="13">
    <source>
        <dbReference type="Proteomes" id="UP001161017"/>
    </source>
</evidence>
<keyword evidence="4" id="KW-0540">Nuclease</keyword>
<comment type="caution">
    <text evidence="12">The sequence shown here is derived from an EMBL/GenBank/DDBJ whole genome shotgun (WGS) entry which is preliminary data.</text>
</comment>
<evidence type="ECO:0000256" key="7">
    <source>
        <dbReference type="ARBA" id="ARBA00022801"/>
    </source>
</evidence>
<evidence type="ECO:0000256" key="2">
    <source>
        <dbReference type="ARBA" id="ARBA00001946"/>
    </source>
</evidence>
<dbReference type="InterPro" id="IPR005135">
    <property type="entry name" value="Endo/exonuclease/phosphatase"/>
</dbReference>
<reference evidence="12" key="1">
    <citation type="journal article" date="2023" name="Genome Biol. Evol.">
        <title>First Whole Genome Sequence and Flow Cytometry Genome Size Data for the Lichen-Forming Fungus Ramalina farinacea (Ascomycota).</title>
        <authorList>
            <person name="Llewellyn T."/>
            <person name="Mian S."/>
            <person name="Hill R."/>
            <person name="Leitch I.J."/>
            <person name="Gaya E."/>
        </authorList>
    </citation>
    <scope>NUCLEOTIDE SEQUENCE</scope>
    <source>
        <strain evidence="12">LIQ254RAFAR</strain>
    </source>
</reference>
<dbReference type="CDD" id="cd09080">
    <property type="entry name" value="TDP2"/>
    <property type="match status" value="1"/>
</dbReference>
<dbReference type="AlphaFoldDB" id="A0AA43TUH0"/>
<comment type="cofactor">
    <cofactor evidence="2">
        <name>Mg(2+)</name>
        <dbReference type="ChEBI" id="CHEBI:18420"/>
    </cofactor>
</comment>
<dbReference type="GO" id="GO:0070260">
    <property type="term" value="F:5'-tyrosyl-DNA phosphodiesterase activity"/>
    <property type="evidence" value="ECO:0007669"/>
    <property type="project" value="TreeGrafter"/>
</dbReference>
<gene>
    <name evidence="12" type="ORF">OHK93_007553</name>
</gene>
<dbReference type="GO" id="GO:0046872">
    <property type="term" value="F:metal ion binding"/>
    <property type="evidence" value="ECO:0007669"/>
    <property type="project" value="UniProtKB-KW"/>
</dbReference>
<evidence type="ECO:0000256" key="8">
    <source>
        <dbReference type="ARBA" id="ARBA00022842"/>
    </source>
</evidence>
<keyword evidence="13" id="KW-1185">Reference proteome</keyword>
<dbReference type="GO" id="GO:0003697">
    <property type="term" value="F:single-stranded DNA binding"/>
    <property type="evidence" value="ECO:0007669"/>
    <property type="project" value="TreeGrafter"/>
</dbReference>
<dbReference type="InterPro" id="IPR051547">
    <property type="entry name" value="TDP2-like"/>
</dbReference>
<keyword evidence="7" id="KW-0378">Hydrolase</keyword>
<evidence type="ECO:0000313" key="12">
    <source>
        <dbReference type="EMBL" id="MDI1488279.1"/>
    </source>
</evidence>
<dbReference type="GO" id="GO:0005737">
    <property type="term" value="C:cytoplasm"/>
    <property type="evidence" value="ECO:0007669"/>
    <property type="project" value="TreeGrafter"/>
</dbReference>
<evidence type="ECO:0000256" key="6">
    <source>
        <dbReference type="ARBA" id="ARBA00022763"/>
    </source>
</evidence>
<evidence type="ECO:0000259" key="11">
    <source>
        <dbReference type="Pfam" id="PF03372"/>
    </source>
</evidence>
<dbReference type="SUPFAM" id="SSF56219">
    <property type="entry name" value="DNase I-like"/>
    <property type="match status" value="1"/>
</dbReference>
<evidence type="ECO:0000256" key="5">
    <source>
        <dbReference type="ARBA" id="ARBA00022723"/>
    </source>
</evidence>
<name>A0AA43TUH0_9LECA</name>
<feature type="domain" description="Endonuclease/exonuclease/phosphatase" evidence="11">
    <location>
        <begin position="29"/>
        <end position="236"/>
    </location>
</feature>
<evidence type="ECO:0000256" key="3">
    <source>
        <dbReference type="ARBA" id="ARBA00004322"/>
    </source>
</evidence>
<evidence type="ECO:0000256" key="1">
    <source>
        <dbReference type="ARBA" id="ARBA00001936"/>
    </source>
</evidence>
<dbReference type="InterPro" id="IPR036691">
    <property type="entry name" value="Endo/exonu/phosph_ase_sf"/>
</dbReference>
<dbReference type="GO" id="GO:0006302">
    <property type="term" value="P:double-strand break repair"/>
    <property type="evidence" value="ECO:0007669"/>
    <property type="project" value="TreeGrafter"/>
</dbReference>
<dbReference type="Pfam" id="PF03372">
    <property type="entry name" value="Exo_endo_phos"/>
    <property type="match status" value="1"/>
</dbReference>
<accession>A0AA43TUH0</accession>
<keyword evidence="8" id="KW-0460">Magnesium</keyword>
<evidence type="ECO:0000256" key="9">
    <source>
        <dbReference type="ARBA" id="ARBA00023204"/>
    </source>
</evidence>
<evidence type="ECO:0000256" key="4">
    <source>
        <dbReference type="ARBA" id="ARBA00022722"/>
    </source>
</evidence>
<comment type="cofactor">
    <cofactor evidence="1">
        <name>Mn(2+)</name>
        <dbReference type="ChEBI" id="CHEBI:29035"/>
    </cofactor>
</comment>
<keyword evidence="6" id="KW-0227">DNA damage</keyword>
<evidence type="ECO:0000256" key="10">
    <source>
        <dbReference type="ARBA" id="ARBA00023242"/>
    </source>
</evidence>
<protein>
    <recommendedName>
        <fullName evidence="11">Endonuclease/exonuclease/phosphatase domain-containing protein</fullName>
    </recommendedName>
</protein>
<dbReference type="GO" id="GO:0004518">
    <property type="term" value="F:nuclease activity"/>
    <property type="evidence" value="ECO:0007669"/>
    <property type="project" value="UniProtKB-KW"/>
</dbReference>
<sequence length="263" mass="29594">MAPNGPQRMAAALEHLQGLSREWSDIPLIIMLQEMDSRDLAIIRKNQWVQSGFHVTDIFTARWVGAYGTVTLVDHRLPLLEVFRVRYESRMGRDALFADIGMPGKNQPVLRLCNTHLESLRAEPPLRPAQVARASQQLQLTDCGIMAGDFNAIEDFDTSLHLENEMLDTFLELGHQDEAEEGWTWGMHSESGKKYGCRRMDKVLFRGNLKIASLERLGQGLKIDVGKWGSQYVTDHLGLVAVFEWIDSSNVGEDGEASDRPSS</sequence>
<proteinExistence type="predicted"/>
<organism evidence="12 13">
    <name type="scientific">Ramalina farinacea</name>
    <dbReference type="NCBI Taxonomy" id="258253"/>
    <lineage>
        <taxon>Eukaryota</taxon>
        <taxon>Fungi</taxon>
        <taxon>Dikarya</taxon>
        <taxon>Ascomycota</taxon>
        <taxon>Pezizomycotina</taxon>
        <taxon>Lecanoromycetes</taxon>
        <taxon>OSLEUM clade</taxon>
        <taxon>Lecanoromycetidae</taxon>
        <taxon>Lecanorales</taxon>
        <taxon>Lecanorineae</taxon>
        <taxon>Ramalinaceae</taxon>
        <taxon>Ramalina</taxon>
    </lineage>
</organism>
<dbReference type="PANTHER" id="PTHR15822">
    <property type="entry name" value="TRAF AND TNF RECEPTOR-ASSOCIATED PROTEIN"/>
    <property type="match status" value="1"/>
</dbReference>
<dbReference type="Gene3D" id="3.60.10.10">
    <property type="entry name" value="Endonuclease/exonuclease/phosphatase"/>
    <property type="match status" value="1"/>
</dbReference>
<dbReference type="Proteomes" id="UP001161017">
    <property type="component" value="Unassembled WGS sequence"/>
</dbReference>